<evidence type="ECO:0008006" key="5">
    <source>
        <dbReference type="Google" id="ProtNLM"/>
    </source>
</evidence>
<dbReference type="OrthoDB" id="420270at2"/>
<sequence length="285" mass="31873">MGTIWELDFYSRPILDENQKKVWEVLICESPTNTTESLKSLFRYAEYCPHNQVNSVWLSNAIQTAMQESGTAPQKIRFFRLQMNNMITKACKDMGIPGVPSRRTIALNQWLQHRMTEVYPQHPNYQGNPNPSVQLPPPVPIGLPDALIGEKWAFVTLTVADFQEMPEWDISFGEGFPLETLAPTTPIPGAIVYSSRAMPLAGWMSGIEPASIKFTPAPQSQLLLETGGSDSWILVDRLNSNTQAEAARFEQAKNEAQGIHFLAIQASPKSEDFAGFWLMQAMDLG</sequence>
<gene>
    <name evidence="3" type="ORF">C7B64_21325</name>
</gene>
<evidence type="ECO:0000259" key="2">
    <source>
        <dbReference type="Pfam" id="PF20429"/>
    </source>
</evidence>
<dbReference type="AlphaFoldDB" id="A0A2T1BXZ0"/>
<dbReference type="Pfam" id="PF06485">
    <property type="entry name" value="Tab2-like_N"/>
    <property type="match status" value="1"/>
</dbReference>
<evidence type="ECO:0000259" key="1">
    <source>
        <dbReference type="Pfam" id="PF06485"/>
    </source>
</evidence>
<protein>
    <recommendedName>
        <fullName evidence="5">DUF1092 domain-containing protein</fullName>
    </recommendedName>
</protein>
<evidence type="ECO:0000313" key="4">
    <source>
        <dbReference type="Proteomes" id="UP000238762"/>
    </source>
</evidence>
<dbReference type="GO" id="GO:0003723">
    <property type="term" value="F:RNA binding"/>
    <property type="evidence" value="ECO:0007669"/>
    <property type="project" value="InterPro"/>
</dbReference>
<dbReference type="PANTHER" id="PTHR34556">
    <property type="match status" value="1"/>
</dbReference>
<accession>A0A2T1BXZ0</accession>
<evidence type="ECO:0000313" key="3">
    <source>
        <dbReference type="EMBL" id="PSB00862.1"/>
    </source>
</evidence>
<name>A0A2T1BXZ0_9CYAN</name>
<organism evidence="3 4">
    <name type="scientific">Merismopedia glauca CCAP 1448/3</name>
    <dbReference type="NCBI Taxonomy" id="1296344"/>
    <lineage>
        <taxon>Bacteria</taxon>
        <taxon>Bacillati</taxon>
        <taxon>Cyanobacteriota</taxon>
        <taxon>Cyanophyceae</taxon>
        <taxon>Synechococcales</taxon>
        <taxon>Merismopediaceae</taxon>
        <taxon>Merismopedia</taxon>
    </lineage>
</organism>
<proteinExistence type="predicted"/>
<dbReference type="InterPro" id="IPR046761">
    <property type="entry name" value="Tab2-like_C"/>
</dbReference>
<feature type="domain" description="RNA-binding protein Tab2/Atab2 C-terminal" evidence="2">
    <location>
        <begin position="131"/>
        <end position="280"/>
    </location>
</feature>
<dbReference type="RefSeq" id="WP_106291176.1">
    <property type="nucleotide sequence ID" value="NZ_CAWNTC010000191.1"/>
</dbReference>
<dbReference type="Proteomes" id="UP000238762">
    <property type="component" value="Unassembled WGS sequence"/>
</dbReference>
<reference evidence="3 4" key="1">
    <citation type="submission" date="2018-02" db="EMBL/GenBank/DDBJ databases">
        <authorList>
            <person name="Cohen D.B."/>
            <person name="Kent A.D."/>
        </authorList>
    </citation>
    <scope>NUCLEOTIDE SEQUENCE [LARGE SCALE GENOMIC DNA]</scope>
    <source>
        <strain evidence="3 4">CCAP 1448/3</strain>
    </source>
</reference>
<feature type="domain" description="RNA-binding protein Tab2-like N-terminal" evidence="1">
    <location>
        <begin position="4"/>
        <end position="114"/>
    </location>
</feature>
<keyword evidence="4" id="KW-1185">Reference proteome</keyword>
<comment type="caution">
    <text evidence="3">The sequence shown here is derived from an EMBL/GenBank/DDBJ whole genome shotgun (WGS) entry which is preliminary data.</text>
</comment>
<reference evidence="3 4" key="2">
    <citation type="submission" date="2018-03" db="EMBL/GenBank/DDBJ databases">
        <title>The ancient ancestry and fast evolution of plastids.</title>
        <authorList>
            <person name="Moore K.R."/>
            <person name="Magnabosco C."/>
            <person name="Momper L."/>
            <person name="Gold D.A."/>
            <person name="Bosak T."/>
            <person name="Fournier G.P."/>
        </authorList>
    </citation>
    <scope>NUCLEOTIDE SEQUENCE [LARGE SCALE GENOMIC DNA]</scope>
    <source>
        <strain evidence="3 4">CCAP 1448/3</strain>
    </source>
</reference>
<dbReference type="InterPro" id="IPR046760">
    <property type="entry name" value="Tab2-like_N"/>
</dbReference>
<dbReference type="Pfam" id="PF20429">
    <property type="entry name" value="Tab2-like_C"/>
    <property type="match status" value="1"/>
</dbReference>
<dbReference type="InterPro" id="IPR009472">
    <property type="entry name" value="Tab2-like"/>
</dbReference>
<dbReference type="PANTHER" id="PTHR34556:SF2">
    <property type="entry name" value="PROTEIN TAB2 HOMOLOG, CHLOROPLASTIC"/>
    <property type="match status" value="1"/>
</dbReference>
<dbReference type="EMBL" id="PVWJ01000153">
    <property type="protein sequence ID" value="PSB00862.1"/>
    <property type="molecule type" value="Genomic_DNA"/>
</dbReference>